<evidence type="ECO:0000313" key="1">
    <source>
        <dbReference type="EMBL" id="GAI88152.1"/>
    </source>
</evidence>
<name>X1S525_9ZZZZ</name>
<proteinExistence type="predicted"/>
<organism evidence="1">
    <name type="scientific">marine sediment metagenome</name>
    <dbReference type="NCBI Taxonomy" id="412755"/>
    <lineage>
        <taxon>unclassified sequences</taxon>
        <taxon>metagenomes</taxon>
        <taxon>ecological metagenomes</taxon>
    </lineage>
</organism>
<gene>
    <name evidence="1" type="ORF">S12H4_39586</name>
</gene>
<dbReference type="AlphaFoldDB" id="X1S525"/>
<accession>X1S525</accession>
<feature type="non-terminal residue" evidence="1">
    <location>
        <position position="1"/>
    </location>
</feature>
<reference evidence="1" key="1">
    <citation type="journal article" date="2014" name="Front. Microbiol.">
        <title>High frequency of phylogenetically diverse reductive dehalogenase-homologous genes in deep subseafloor sedimentary metagenomes.</title>
        <authorList>
            <person name="Kawai M."/>
            <person name="Futagami T."/>
            <person name="Toyoda A."/>
            <person name="Takaki Y."/>
            <person name="Nishi S."/>
            <person name="Hori S."/>
            <person name="Arai W."/>
            <person name="Tsubouchi T."/>
            <person name="Morono Y."/>
            <person name="Uchiyama I."/>
            <person name="Ito T."/>
            <person name="Fujiyama A."/>
            <person name="Inagaki F."/>
            <person name="Takami H."/>
        </authorList>
    </citation>
    <scope>NUCLEOTIDE SEQUENCE</scope>
    <source>
        <strain evidence="1">Expedition CK06-06</strain>
    </source>
</reference>
<dbReference type="EMBL" id="BARW01023933">
    <property type="protein sequence ID" value="GAI88152.1"/>
    <property type="molecule type" value="Genomic_DNA"/>
</dbReference>
<comment type="caution">
    <text evidence="1">The sequence shown here is derived from an EMBL/GenBank/DDBJ whole genome shotgun (WGS) entry which is preliminary data.</text>
</comment>
<protein>
    <submittedName>
        <fullName evidence="1">Uncharacterized protein</fullName>
    </submittedName>
</protein>
<sequence>ADEILPIALQIPGFDWVSAEPLLEEIDFQPYCDDIKWFVLGCESGQKRRHISLENFSQTLCSIDAPPAKTFIKQIEINGKVSHNPDEWPEWAKVREQLT</sequence>